<evidence type="ECO:0000313" key="3">
    <source>
        <dbReference type="Proteomes" id="UP000813444"/>
    </source>
</evidence>
<dbReference type="SUPFAM" id="SSF89372">
    <property type="entry name" value="Fucose-specific lectin"/>
    <property type="match status" value="1"/>
</dbReference>
<reference evidence="2" key="1">
    <citation type="journal article" date="2021" name="Nat. Commun.">
        <title>Genetic determinants of endophytism in the Arabidopsis root mycobiome.</title>
        <authorList>
            <person name="Mesny F."/>
            <person name="Miyauchi S."/>
            <person name="Thiergart T."/>
            <person name="Pickel B."/>
            <person name="Atanasova L."/>
            <person name="Karlsson M."/>
            <person name="Huettel B."/>
            <person name="Barry K.W."/>
            <person name="Haridas S."/>
            <person name="Chen C."/>
            <person name="Bauer D."/>
            <person name="Andreopoulos W."/>
            <person name="Pangilinan J."/>
            <person name="LaButti K."/>
            <person name="Riley R."/>
            <person name="Lipzen A."/>
            <person name="Clum A."/>
            <person name="Drula E."/>
            <person name="Henrissat B."/>
            <person name="Kohler A."/>
            <person name="Grigoriev I.V."/>
            <person name="Martin F.M."/>
            <person name="Hacquard S."/>
        </authorList>
    </citation>
    <scope>NUCLEOTIDE SEQUENCE</scope>
    <source>
        <strain evidence="2">MPI-CAGE-CH-0235</strain>
    </source>
</reference>
<protein>
    <recommendedName>
        <fullName evidence="1">PLL-like beta propeller domain-containing protein</fullName>
    </recommendedName>
</protein>
<sequence length="214" mass="23298">MVRSWGTPSSGVVASSPAVACTRRWMDLVAYGNRTNHEVMIQRWNGSDWDGWKRGGGSFQGDPSIIATSDERTHFFGINEGELYHAGWRGSDLTGDGPDLNFTNLGGDFVSVANLLEMGPRRVDILALGTNGRLQHNTLTDHEQVGEWEELGGFLSSAPTSVRLNDKVAVFGVGTDGQVLHGIWEMNSNGSWGNGQWFVDGGNFSTSWYRTGAS</sequence>
<dbReference type="Gene3D" id="2.120.10.70">
    <property type="entry name" value="Fucose-specific lectin"/>
    <property type="match status" value="1"/>
</dbReference>
<feature type="domain" description="PLL-like beta propeller" evidence="1">
    <location>
        <begin position="10"/>
        <end position="194"/>
    </location>
</feature>
<dbReference type="AlphaFoldDB" id="A0A8K0SYP3"/>
<dbReference type="OrthoDB" id="20872at2759"/>
<evidence type="ECO:0000313" key="2">
    <source>
        <dbReference type="EMBL" id="KAH7326171.1"/>
    </source>
</evidence>
<dbReference type="EMBL" id="JAGPNK010000002">
    <property type="protein sequence ID" value="KAH7326171.1"/>
    <property type="molecule type" value="Genomic_DNA"/>
</dbReference>
<comment type="caution">
    <text evidence="2">The sequence shown here is derived from an EMBL/GenBank/DDBJ whole genome shotgun (WGS) entry which is preliminary data.</text>
</comment>
<dbReference type="InterPro" id="IPR058502">
    <property type="entry name" value="PLL-like_beta-prop"/>
</dbReference>
<name>A0A8K0SYP3_9HYPO</name>
<dbReference type="Proteomes" id="UP000813444">
    <property type="component" value="Unassembled WGS sequence"/>
</dbReference>
<accession>A0A8K0SYP3</accession>
<gene>
    <name evidence="2" type="ORF">B0I35DRAFT_127429</name>
</gene>
<keyword evidence="3" id="KW-1185">Reference proteome</keyword>
<proteinExistence type="predicted"/>
<dbReference type="Pfam" id="PF26607">
    <property type="entry name" value="DUF8189"/>
    <property type="match status" value="1"/>
</dbReference>
<organism evidence="2 3">
    <name type="scientific">Stachybotrys elegans</name>
    <dbReference type="NCBI Taxonomy" id="80388"/>
    <lineage>
        <taxon>Eukaryota</taxon>
        <taxon>Fungi</taxon>
        <taxon>Dikarya</taxon>
        <taxon>Ascomycota</taxon>
        <taxon>Pezizomycotina</taxon>
        <taxon>Sordariomycetes</taxon>
        <taxon>Hypocreomycetidae</taxon>
        <taxon>Hypocreales</taxon>
        <taxon>Stachybotryaceae</taxon>
        <taxon>Stachybotrys</taxon>
    </lineage>
</organism>
<evidence type="ECO:0000259" key="1">
    <source>
        <dbReference type="Pfam" id="PF26607"/>
    </source>
</evidence>